<accession>A0A547Q2Z6</accession>
<dbReference type="PANTHER" id="PTHR47755">
    <property type="entry name" value="CELL DIVISION PROTEIN FTSX"/>
    <property type="match status" value="1"/>
</dbReference>
<dbReference type="GO" id="GO:0032153">
    <property type="term" value="C:cell division site"/>
    <property type="evidence" value="ECO:0007669"/>
    <property type="project" value="TreeGrafter"/>
</dbReference>
<evidence type="ECO:0000256" key="3">
    <source>
        <dbReference type="ARBA" id="ARBA00022692"/>
    </source>
</evidence>
<dbReference type="PANTHER" id="PTHR47755:SF1">
    <property type="entry name" value="CELL DIVISION PROTEIN FTSX"/>
    <property type="match status" value="1"/>
</dbReference>
<dbReference type="EMBL" id="VFSV01000013">
    <property type="protein sequence ID" value="TRD20718.1"/>
    <property type="molecule type" value="Genomic_DNA"/>
</dbReference>
<dbReference type="Proteomes" id="UP000318590">
    <property type="component" value="Unassembled WGS sequence"/>
</dbReference>
<protein>
    <submittedName>
        <fullName evidence="8">FtsX-like permease family protein</fullName>
    </submittedName>
</protein>
<dbReference type="Pfam" id="PF02687">
    <property type="entry name" value="FtsX"/>
    <property type="match status" value="1"/>
</dbReference>
<evidence type="ECO:0000256" key="4">
    <source>
        <dbReference type="ARBA" id="ARBA00022989"/>
    </source>
</evidence>
<reference evidence="8 9" key="1">
    <citation type="submission" date="2019-06" db="EMBL/GenBank/DDBJ databases">
        <title>Paenimaribius caenipelagi gen. nov., sp. nov., isolated from a tidal flat.</title>
        <authorList>
            <person name="Yoon J.-H."/>
        </authorList>
    </citation>
    <scope>NUCLEOTIDE SEQUENCE [LARGE SCALE GENOMIC DNA]</scope>
    <source>
        <strain evidence="8 9">JBTF-M29</strain>
    </source>
</reference>
<dbReference type="RefSeq" id="WP_142834626.1">
    <property type="nucleotide sequence ID" value="NZ_VFSV01000013.1"/>
</dbReference>
<keyword evidence="9" id="KW-1185">Reference proteome</keyword>
<dbReference type="GO" id="GO:0051301">
    <property type="term" value="P:cell division"/>
    <property type="evidence" value="ECO:0007669"/>
    <property type="project" value="InterPro"/>
</dbReference>
<dbReference type="InterPro" id="IPR004513">
    <property type="entry name" value="FtsX"/>
</dbReference>
<evidence type="ECO:0000259" key="7">
    <source>
        <dbReference type="Pfam" id="PF02687"/>
    </source>
</evidence>
<keyword evidence="2" id="KW-1003">Cell membrane</keyword>
<feature type="transmembrane region" description="Helical" evidence="6">
    <location>
        <begin position="229"/>
        <end position="247"/>
    </location>
</feature>
<feature type="transmembrane region" description="Helical" evidence="6">
    <location>
        <begin position="170"/>
        <end position="191"/>
    </location>
</feature>
<comment type="caution">
    <text evidence="8">The sequence shown here is derived from an EMBL/GenBank/DDBJ whole genome shotgun (WGS) entry which is preliminary data.</text>
</comment>
<feature type="domain" description="ABC3 transporter permease C-terminal" evidence="7">
    <location>
        <begin position="177"/>
        <end position="288"/>
    </location>
</feature>
<evidence type="ECO:0000313" key="9">
    <source>
        <dbReference type="Proteomes" id="UP000318590"/>
    </source>
</evidence>
<comment type="subcellular location">
    <subcellularLocation>
        <location evidence="1">Cell membrane</location>
        <topology evidence="1">Multi-pass membrane protein</topology>
    </subcellularLocation>
</comment>
<keyword evidence="3 6" id="KW-0812">Transmembrane</keyword>
<evidence type="ECO:0000256" key="1">
    <source>
        <dbReference type="ARBA" id="ARBA00004651"/>
    </source>
</evidence>
<dbReference type="AlphaFoldDB" id="A0A547Q2Z6"/>
<dbReference type="InterPro" id="IPR003838">
    <property type="entry name" value="ABC3_permease_C"/>
</dbReference>
<evidence type="ECO:0000256" key="5">
    <source>
        <dbReference type="ARBA" id="ARBA00023136"/>
    </source>
</evidence>
<evidence type="ECO:0000313" key="8">
    <source>
        <dbReference type="EMBL" id="TRD20718.1"/>
    </source>
</evidence>
<name>A0A547Q2Z6_9RHOB</name>
<keyword evidence="4 6" id="KW-1133">Transmembrane helix</keyword>
<dbReference type="GO" id="GO:0005886">
    <property type="term" value="C:plasma membrane"/>
    <property type="evidence" value="ECO:0007669"/>
    <property type="project" value="UniProtKB-SubCell"/>
</dbReference>
<gene>
    <name evidence="8" type="ORF">FEV53_09745</name>
</gene>
<proteinExistence type="predicted"/>
<evidence type="ECO:0000256" key="2">
    <source>
        <dbReference type="ARBA" id="ARBA00022475"/>
    </source>
</evidence>
<sequence>MSRLLDLMRGDPVADRVVPPSTRSSALTLIISAIMAFLAVFALALSLATLRLADRWSSALGESATIRLTAPEESEEARLSRILAILSETPGIASFRALTVEEEKSLLTPWLGEAVPLETLPIPRLVELLPADQDYDAEGLRLRLEAEVPGAALDDHAAWRRPLVRSAHRLTVLGFGALGLILVAMAAMVTLASTASLAVNRPALRVLRLVGARDAFIARAFVRRFTLRALTGAALGTLIGLAAIWALPDMEAAGGFLTGLGFGGLSWLSALLIPLIAAIVAFWATRAAAFRALKEIP</sequence>
<keyword evidence="5 6" id="KW-0472">Membrane</keyword>
<organism evidence="8 9">
    <name type="scientific">Palleronia caenipelagi</name>
    <dbReference type="NCBI Taxonomy" id="2489174"/>
    <lineage>
        <taxon>Bacteria</taxon>
        <taxon>Pseudomonadati</taxon>
        <taxon>Pseudomonadota</taxon>
        <taxon>Alphaproteobacteria</taxon>
        <taxon>Rhodobacterales</taxon>
        <taxon>Roseobacteraceae</taxon>
        <taxon>Palleronia</taxon>
    </lineage>
</organism>
<feature type="transmembrane region" description="Helical" evidence="6">
    <location>
        <begin position="267"/>
        <end position="285"/>
    </location>
</feature>
<evidence type="ECO:0000256" key="6">
    <source>
        <dbReference type="SAM" id="Phobius"/>
    </source>
</evidence>
<dbReference type="OrthoDB" id="9814843at2"/>
<feature type="transmembrane region" description="Helical" evidence="6">
    <location>
        <begin position="26"/>
        <end position="50"/>
    </location>
</feature>